<evidence type="ECO:0000313" key="2">
    <source>
        <dbReference type="EMBL" id="GIJ51692.1"/>
    </source>
</evidence>
<dbReference type="InterPro" id="IPR009003">
    <property type="entry name" value="Peptidase_S1_PA"/>
</dbReference>
<reference evidence="2" key="1">
    <citation type="submission" date="2021-01" db="EMBL/GenBank/DDBJ databases">
        <title>Whole genome shotgun sequence of Virgisporangium aliadipatigenens NBRC 105644.</title>
        <authorList>
            <person name="Komaki H."/>
            <person name="Tamura T."/>
        </authorList>
    </citation>
    <scope>NUCLEOTIDE SEQUENCE</scope>
    <source>
        <strain evidence="2">NBRC 105644</strain>
    </source>
</reference>
<dbReference type="EMBL" id="BOPF01000053">
    <property type="protein sequence ID" value="GIJ51692.1"/>
    <property type="molecule type" value="Genomic_DNA"/>
</dbReference>
<gene>
    <name evidence="2" type="ORF">Val02_85780</name>
</gene>
<protein>
    <recommendedName>
        <fullName evidence="4">Trypsin-like peptidase domain-containing protein</fullName>
    </recommendedName>
</protein>
<evidence type="ECO:0000313" key="3">
    <source>
        <dbReference type="Proteomes" id="UP000619260"/>
    </source>
</evidence>
<organism evidence="2 3">
    <name type="scientific">Virgisporangium aliadipatigenens</name>
    <dbReference type="NCBI Taxonomy" id="741659"/>
    <lineage>
        <taxon>Bacteria</taxon>
        <taxon>Bacillati</taxon>
        <taxon>Actinomycetota</taxon>
        <taxon>Actinomycetes</taxon>
        <taxon>Micromonosporales</taxon>
        <taxon>Micromonosporaceae</taxon>
        <taxon>Virgisporangium</taxon>
    </lineage>
</organism>
<evidence type="ECO:0008006" key="4">
    <source>
        <dbReference type="Google" id="ProtNLM"/>
    </source>
</evidence>
<dbReference type="SUPFAM" id="SSF50494">
    <property type="entry name" value="Trypsin-like serine proteases"/>
    <property type="match status" value="1"/>
</dbReference>
<comment type="caution">
    <text evidence="2">The sequence shown here is derived from an EMBL/GenBank/DDBJ whole genome shotgun (WGS) entry which is preliminary data.</text>
</comment>
<dbReference type="Gene3D" id="2.40.10.10">
    <property type="entry name" value="Trypsin-like serine proteases"/>
    <property type="match status" value="1"/>
</dbReference>
<dbReference type="Pfam" id="PF13365">
    <property type="entry name" value="Trypsin_2"/>
    <property type="match status" value="1"/>
</dbReference>
<proteinExistence type="predicted"/>
<dbReference type="AlphaFoldDB" id="A0A8J3YW06"/>
<accession>A0A8J3YW06</accession>
<keyword evidence="3" id="KW-1185">Reference proteome</keyword>
<name>A0A8J3YW06_9ACTN</name>
<dbReference type="InterPro" id="IPR043504">
    <property type="entry name" value="Peptidase_S1_PA_chymotrypsin"/>
</dbReference>
<dbReference type="Gene3D" id="3.40.50.300">
    <property type="entry name" value="P-loop containing nucleotide triphosphate hydrolases"/>
    <property type="match status" value="1"/>
</dbReference>
<sequence>MGGCVAGRLTDRVVEVSAGNNGARGTGVLVAERLILTAAHVVREGPVWVRLSGATDPLQADEQPASVAWDGSARGLDAALLEIPVERWEPPPGGVTPLPFGRILRRTGEIGASVLGLPGTRGGGSVPALISAAALPGRSRRGSVTSARHQVTLAGPGADARGPGGARPDWSPGSPVICADPRMPDAQHLLALVVAELPDRRADRFAAEPVWRLLRVPDFVAAVERVIAGPHTTAVELDPALREPVAPPPSPAALLSASAASVEFYGREAELGALDLWCRGGGVRVALIHGPTGQGKTRLAAKLLADQLSAGWVGGFLRTPPALGPAAQAALAEPAASVLLVVDNADMCAPAELADLLRDITGGTDAGVRVLLLARSAGGWWRDPGQDPRVRDAHVISLGPLDPEPDLRAAAYRQVAWQLADAFHRVFARHGVPGAERLPEVAMLLPDPDDLADPRYAHALTVQTAVATRLLDAVRPTAEGQSWAARLLSHEVEYWRDTATRHGVKLGDRARLQAVCAAALCGAQDADEARRLLAALRMMPADRTLREKVSTWLHELYPSPDGAYWQPLTPERFAEELVGAALRGPDPLVDARQLNAVAAAALDGQRHRMLTVLSRVAAHDGPTAGLLAALVSGSAELHPVARRVAAQVPDPEPLLRGLHPPREQPPDEVFIYVVAHHGGRRRWWHLAAERTHDGVRLPVVTAARDGRRLHLRSVFLSPRQLPGAAAPDPEHLEVLLGQVVEPIWGLADAGDEHGEFGPATVLIAADPLVYATPGGAVDGTAAADLDDILGRIAQPPAPTPAPRKPPAKAAPESFRWF</sequence>
<feature type="compositionally biased region" description="Pro residues" evidence="1">
    <location>
        <begin position="795"/>
        <end position="804"/>
    </location>
</feature>
<dbReference type="SUPFAM" id="SSF52540">
    <property type="entry name" value="P-loop containing nucleoside triphosphate hydrolases"/>
    <property type="match status" value="1"/>
</dbReference>
<dbReference type="InterPro" id="IPR027417">
    <property type="entry name" value="P-loop_NTPase"/>
</dbReference>
<feature type="region of interest" description="Disordered" evidence="1">
    <location>
        <begin position="791"/>
        <end position="817"/>
    </location>
</feature>
<evidence type="ECO:0000256" key="1">
    <source>
        <dbReference type="SAM" id="MobiDB-lite"/>
    </source>
</evidence>
<dbReference type="Proteomes" id="UP000619260">
    <property type="component" value="Unassembled WGS sequence"/>
</dbReference>